<dbReference type="SUPFAM" id="SSF109998">
    <property type="entry name" value="Triger factor/SurA peptide-binding domain-like"/>
    <property type="match status" value="1"/>
</dbReference>
<dbReference type="InterPro" id="IPR023058">
    <property type="entry name" value="PPIase_PpiC_CS"/>
</dbReference>
<keyword evidence="5 7" id="KW-0143">Chaperone</keyword>
<dbReference type="InterPro" id="IPR046357">
    <property type="entry name" value="PPIase_dom_sf"/>
</dbReference>
<comment type="subcellular location">
    <subcellularLocation>
        <location evidence="7">Periplasm</location>
    </subcellularLocation>
    <text evidence="7">Is capable of associating with the outer membrane.</text>
</comment>
<keyword evidence="6 7" id="KW-0413">Isomerase</keyword>
<evidence type="ECO:0000256" key="8">
    <source>
        <dbReference type="SAM" id="Coils"/>
    </source>
</evidence>
<evidence type="ECO:0000256" key="3">
    <source>
        <dbReference type="ARBA" id="ARBA00022764"/>
    </source>
</evidence>
<dbReference type="RefSeq" id="WP_269578845.1">
    <property type="nucleotide sequence ID" value="NZ_CP114588.1"/>
</dbReference>
<dbReference type="PROSITE" id="PS01096">
    <property type="entry name" value="PPIC_PPIASE_1"/>
    <property type="match status" value="1"/>
</dbReference>
<evidence type="ECO:0000313" key="11">
    <source>
        <dbReference type="Proteomes" id="UP001164748"/>
    </source>
</evidence>
<dbReference type="Pfam" id="PF00639">
    <property type="entry name" value="Rotamase"/>
    <property type="match status" value="2"/>
</dbReference>
<dbReference type="Proteomes" id="UP001164748">
    <property type="component" value="Chromosome"/>
</dbReference>
<evidence type="ECO:0000256" key="1">
    <source>
        <dbReference type="ARBA" id="ARBA00022729"/>
    </source>
</evidence>
<dbReference type="GO" id="GO:0043165">
    <property type="term" value="P:Gram-negative-bacterium-type cell outer membrane assembly"/>
    <property type="evidence" value="ECO:0007669"/>
    <property type="project" value="InterPro"/>
</dbReference>
<gene>
    <name evidence="7 10" type="primary">surA</name>
    <name evidence="10" type="ORF">N8M53_11250</name>
</gene>
<dbReference type="GO" id="GO:0050821">
    <property type="term" value="P:protein stabilization"/>
    <property type="evidence" value="ECO:0007669"/>
    <property type="project" value="InterPro"/>
</dbReference>
<dbReference type="Gene3D" id="3.10.50.40">
    <property type="match status" value="2"/>
</dbReference>
<keyword evidence="2 7" id="KW-0677">Repeat</keyword>
<dbReference type="GO" id="GO:0006457">
    <property type="term" value="P:protein folding"/>
    <property type="evidence" value="ECO:0007669"/>
    <property type="project" value="UniProtKB-UniRule"/>
</dbReference>
<evidence type="ECO:0000256" key="6">
    <source>
        <dbReference type="ARBA" id="ARBA00023235"/>
    </source>
</evidence>
<proteinExistence type="inferred from homology"/>
<comment type="domain">
    <text evidence="7">The PPIase activity resides only in the second parvulin domain. The N-terminal region and the C-terminal tail are necessary and sufficient for the chaperone activity of SurA. The PPIase activity is dispensable for SurA to function as a chaperone. The N-terminal region and the C-terminal tail are also required for porin recognition.</text>
</comment>
<dbReference type="InterPro" id="IPR000297">
    <property type="entry name" value="PPIase_PpiC"/>
</dbReference>
<organism evidence="10 11">
    <name type="scientific">Salinivibrio kushneri</name>
    <dbReference type="NCBI Taxonomy" id="1908198"/>
    <lineage>
        <taxon>Bacteria</taxon>
        <taxon>Pseudomonadati</taxon>
        <taxon>Pseudomonadota</taxon>
        <taxon>Gammaproteobacteria</taxon>
        <taxon>Vibrionales</taxon>
        <taxon>Vibrionaceae</taxon>
        <taxon>Salinivibrio</taxon>
    </lineage>
</organism>
<dbReference type="NCBIfam" id="NF008038">
    <property type="entry name" value="PRK10770.1"/>
    <property type="match status" value="1"/>
</dbReference>
<protein>
    <recommendedName>
        <fullName evidence="7">Chaperone SurA</fullName>
    </recommendedName>
    <alternativeName>
        <fullName evidence="7">Peptidyl-prolyl cis-trans isomerase SurA</fullName>
        <shortName evidence="7">PPIase SurA</shortName>
        <ecNumber evidence="7">5.2.1.8</ecNumber>
    </alternativeName>
    <alternativeName>
        <fullName evidence="7">Rotamase SurA</fullName>
    </alternativeName>
</protein>
<dbReference type="Pfam" id="PF09312">
    <property type="entry name" value="SurA_N"/>
    <property type="match status" value="1"/>
</dbReference>
<dbReference type="InterPro" id="IPR050280">
    <property type="entry name" value="OMP_Chaperone_SurA"/>
</dbReference>
<comment type="function">
    <text evidence="7">Chaperone involved in the correct folding and assembly of outer membrane proteins. Recognizes specific patterns of aromatic residues and the orientation of their side chains, which are found more frequently in integral outer membrane proteins. May act in both early periplasmic and late outer membrane-associated steps of protein maturation.</text>
</comment>
<dbReference type="InterPro" id="IPR027304">
    <property type="entry name" value="Trigger_fact/SurA_dom_sf"/>
</dbReference>
<dbReference type="GO" id="GO:0003755">
    <property type="term" value="F:peptidyl-prolyl cis-trans isomerase activity"/>
    <property type="evidence" value="ECO:0007669"/>
    <property type="project" value="UniProtKB-UniRule"/>
</dbReference>
<dbReference type="PANTHER" id="PTHR47637">
    <property type="entry name" value="CHAPERONE SURA"/>
    <property type="match status" value="1"/>
</dbReference>
<name>A0AA47LRL6_9GAMM</name>
<feature type="chain" id="PRO_5041497460" description="Chaperone SurA" evidence="7">
    <location>
        <begin position="23"/>
        <end position="431"/>
    </location>
</feature>
<evidence type="ECO:0000256" key="2">
    <source>
        <dbReference type="ARBA" id="ARBA00022737"/>
    </source>
</evidence>
<feature type="domain" description="PpiC" evidence="9">
    <location>
        <begin position="283"/>
        <end position="383"/>
    </location>
</feature>
<keyword evidence="3 7" id="KW-0574">Periplasm</keyword>
<dbReference type="PROSITE" id="PS50198">
    <property type="entry name" value="PPIC_PPIASE_2"/>
    <property type="match status" value="2"/>
</dbReference>
<dbReference type="InterPro" id="IPR015391">
    <property type="entry name" value="SurA_N"/>
</dbReference>
<evidence type="ECO:0000259" key="9">
    <source>
        <dbReference type="PROSITE" id="PS50198"/>
    </source>
</evidence>
<dbReference type="GO" id="GO:0042277">
    <property type="term" value="F:peptide binding"/>
    <property type="evidence" value="ECO:0007669"/>
    <property type="project" value="InterPro"/>
</dbReference>
<dbReference type="GO" id="GO:0051082">
    <property type="term" value="F:unfolded protein binding"/>
    <property type="evidence" value="ECO:0007669"/>
    <property type="project" value="UniProtKB-UniRule"/>
</dbReference>
<evidence type="ECO:0000256" key="7">
    <source>
        <dbReference type="HAMAP-Rule" id="MF_01183"/>
    </source>
</evidence>
<dbReference type="AlphaFoldDB" id="A0AA47LRL6"/>
<dbReference type="EC" id="5.2.1.8" evidence="7"/>
<reference evidence="10" key="1">
    <citation type="submission" date="2022-09" db="EMBL/GenBank/DDBJ databases">
        <authorList>
            <person name="Li Z.-J."/>
        </authorList>
    </citation>
    <scope>NUCLEOTIDE SEQUENCE</scope>
    <source>
        <strain evidence="10">TGB11</strain>
    </source>
</reference>
<dbReference type="InterPro" id="IPR023034">
    <property type="entry name" value="PPIase_SurA"/>
</dbReference>
<evidence type="ECO:0000313" key="10">
    <source>
        <dbReference type="EMBL" id="WBA08372.1"/>
    </source>
</evidence>
<feature type="coiled-coil region" evidence="8">
    <location>
        <begin position="301"/>
        <end position="328"/>
    </location>
</feature>
<dbReference type="HAMAP" id="MF_01183">
    <property type="entry name" value="Chaperone_SurA"/>
    <property type="match status" value="1"/>
</dbReference>
<dbReference type="SUPFAM" id="SSF54534">
    <property type="entry name" value="FKBP-like"/>
    <property type="match status" value="2"/>
</dbReference>
<dbReference type="EMBL" id="CP114588">
    <property type="protein sequence ID" value="WBA08372.1"/>
    <property type="molecule type" value="Genomic_DNA"/>
</dbReference>
<dbReference type="GO" id="GO:0030288">
    <property type="term" value="C:outer membrane-bounded periplasmic space"/>
    <property type="evidence" value="ECO:0007669"/>
    <property type="project" value="InterPro"/>
</dbReference>
<feature type="signal peptide" evidence="7">
    <location>
        <begin position="1"/>
        <end position="22"/>
    </location>
</feature>
<keyword evidence="8" id="KW-0175">Coiled coil</keyword>
<keyword evidence="1 7" id="KW-0732">Signal</keyword>
<feature type="domain" description="PpiC" evidence="9">
    <location>
        <begin position="173"/>
        <end position="274"/>
    </location>
</feature>
<sequence length="431" mass="48426" precursor="true">MNKWSHALITGVLVLLTPLTQAAPKALDRVIAVVNDGVVLQSDMTAMRRTVTLNAANSDRELPPQDVLEEQMRERLIIEELQLQEAKRLGIQIDDSQLQQAIENIAKEQSVSVQALREKMAEQGVAWAQYREQVRRELTISEARNAQVRRRISILPQEVETLANQLNEQKMQKVKYKLSHIQLKLDDDASKAERESVKQQAHRLVDTLRHDGNIAELAMEYSKGPKALDGGDWGWLRLEEMPTIFADQITNQGKGAIIGPFRSGVGFHILKIDDVQGLETVAVTEVKARHILIKPSIVLSDKGAEQELNQLTNQIRRGEQSFADLAKQYSDDPGSAVNGGDLGWSTTDAYVPAFKAKVDALPEGQVSEPFKTVHGWHIVEVTDRREVDKTDAAVKNRAYRMLFNRKFNEEAQAWLQELRAGAYVEVITDDS</sequence>
<dbReference type="Gene3D" id="1.10.4030.10">
    <property type="entry name" value="Porin chaperone SurA, peptide-binding domain"/>
    <property type="match status" value="2"/>
</dbReference>
<evidence type="ECO:0000256" key="5">
    <source>
        <dbReference type="ARBA" id="ARBA00023186"/>
    </source>
</evidence>
<evidence type="ECO:0000256" key="4">
    <source>
        <dbReference type="ARBA" id="ARBA00023110"/>
    </source>
</evidence>
<comment type="catalytic activity">
    <reaction evidence="7">
        <text>[protein]-peptidylproline (omega=180) = [protein]-peptidylproline (omega=0)</text>
        <dbReference type="Rhea" id="RHEA:16237"/>
        <dbReference type="Rhea" id="RHEA-COMP:10747"/>
        <dbReference type="Rhea" id="RHEA-COMP:10748"/>
        <dbReference type="ChEBI" id="CHEBI:83833"/>
        <dbReference type="ChEBI" id="CHEBI:83834"/>
        <dbReference type="EC" id="5.2.1.8"/>
    </reaction>
</comment>
<keyword evidence="4 7" id="KW-0697">Rotamase</keyword>
<accession>A0AA47LRL6</accession>
<dbReference type="PANTHER" id="PTHR47637:SF1">
    <property type="entry name" value="CHAPERONE SURA"/>
    <property type="match status" value="1"/>
</dbReference>